<evidence type="ECO:0000313" key="6">
    <source>
        <dbReference type="EMBL" id="CAB4015504.1"/>
    </source>
</evidence>
<accession>A0A7D9IWS5</accession>
<dbReference type="GO" id="GO:0005737">
    <property type="term" value="C:cytoplasm"/>
    <property type="evidence" value="ECO:0007669"/>
    <property type="project" value="TreeGrafter"/>
</dbReference>
<dbReference type="GO" id="GO:0003723">
    <property type="term" value="F:RNA binding"/>
    <property type="evidence" value="ECO:0007669"/>
    <property type="project" value="TreeGrafter"/>
</dbReference>
<evidence type="ECO:0000256" key="2">
    <source>
        <dbReference type="ARBA" id="ARBA00022737"/>
    </source>
</evidence>
<gene>
    <name evidence="6" type="ORF">PACLA_8A048957</name>
</gene>
<dbReference type="AlphaFoldDB" id="A0A7D9IWS5"/>
<dbReference type="SMART" id="SM00356">
    <property type="entry name" value="ZnF_C3H1"/>
    <property type="match status" value="3"/>
</dbReference>
<name>A0A7D9IWS5_PARCT</name>
<dbReference type="OrthoDB" id="6285980at2759"/>
<reference evidence="6" key="1">
    <citation type="submission" date="2020-04" db="EMBL/GenBank/DDBJ databases">
        <authorList>
            <person name="Alioto T."/>
            <person name="Alioto T."/>
            <person name="Gomez Garrido J."/>
        </authorList>
    </citation>
    <scope>NUCLEOTIDE SEQUENCE</scope>
    <source>
        <strain evidence="6">A484AB</strain>
    </source>
</reference>
<evidence type="ECO:0000313" key="7">
    <source>
        <dbReference type="Proteomes" id="UP001152795"/>
    </source>
</evidence>
<dbReference type="PROSITE" id="PS50103">
    <property type="entry name" value="ZF_C3H1"/>
    <property type="match status" value="1"/>
</dbReference>
<organism evidence="6 7">
    <name type="scientific">Paramuricea clavata</name>
    <name type="common">Red gorgonian</name>
    <name type="synonym">Violescent sea-whip</name>
    <dbReference type="NCBI Taxonomy" id="317549"/>
    <lineage>
        <taxon>Eukaryota</taxon>
        <taxon>Metazoa</taxon>
        <taxon>Cnidaria</taxon>
        <taxon>Anthozoa</taxon>
        <taxon>Octocorallia</taxon>
        <taxon>Malacalcyonacea</taxon>
        <taxon>Plexauridae</taxon>
        <taxon>Paramuricea</taxon>
    </lineage>
</organism>
<evidence type="ECO:0000256" key="4">
    <source>
        <dbReference type="ARBA" id="ARBA00022833"/>
    </source>
</evidence>
<evidence type="ECO:0000256" key="3">
    <source>
        <dbReference type="ARBA" id="ARBA00022771"/>
    </source>
</evidence>
<sequence>MNAITDSFVENASLHNVKDPRWLQVEVCREFQRGKCARAESECRFAHPDENVQVENGGKVTACFDSMKDRCQRDSCKYFHPPHHIKLQLEANGRLLKQHKQQLQAMASQNMIQTPATVLPLNTLQGSAGVSAFPLTFVSSPLLTSSPRNAPAVATTNSNWRTEKVLPYLEVCHDYINGVCSSSESQCSAAHPPLELLRDRSQKRIT</sequence>
<keyword evidence="7" id="KW-1185">Reference proteome</keyword>
<evidence type="ECO:0000256" key="1">
    <source>
        <dbReference type="ARBA" id="ARBA00022723"/>
    </source>
</evidence>
<keyword evidence="1" id="KW-0479">Metal-binding</keyword>
<dbReference type="GO" id="GO:0008270">
    <property type="term" value="F:zinc ion binding"/>
    <property type="evidence" value="ECO:0007669"/>
    <property type="project" value="UniProtKB-KW"/>
</dbReference>
<dbReference type="InterPro" id="IPR054429">
    <property type="entry name" value="Znf-CCCH_Muscleblind-like"/>
</dbReference>
<dbReference type="PANTHER" id="PTHR12675:SF12">
    <property type="entry name" value="PROTEIN MUSCLEBLIND"/>
    <property type="match status" value="1"/>
</dbReference>
<dbReference type="GO" id="GO:0005654">
    <property type="term" value="C:nucleoplasm"/>
    <property type="evidence" value="ECO:0007669"/>
    <property type="project" value="TreeGrafter"/>
</dbReference>
<feature type="non-terminal residue" evidence="6">
    <location>
        <position position="206"/>
    </location>
</feature>
<keyword evidence="2" id="KW-0677">Repeat</keyword>
<dbReference type="Proteomes" id="UP001152795">
    <property type="component" value="Unassembled WGS sequence"/>
</dbReference>
<dbReference type="PANTHER" id="PTHR12675">
    <property type="entry name" value="MUSCLEBLIND-LIKE PROTEIN"/>
    <property type="match status" value="1"/>
</dbReference>
<dbReference type="EMBL" id="CACRXK020008741">
    <property type="protein sequence ID" value="CAB4015504.1"/>
    <property type="molecule type" value="Genomic_DNA"/>
</dbReference>
<protein>
    <submittedName>
        <fullName evidence="6">Muscleblind 2 isoform X11</fullName>
    </submittedName>
</protein>
<comment type="caution">
    <text evidence="6">The sequence shown here is derived from an EMBL/GenBank/DDBJ whole genome shotgun (WGS) entry which is preliminary data.</text>
</comment>
<proteinExistence type="inferred from homology"/>
<dbReference type="FunFam" id="3.30.1370.210:FF:000001">
    <property type="entry name" value="Muscleblind-like 2 isoform 1"/>
    <property type="match status" value="1"/>
</dbReference>
<dbReference type="Pfam" id="PF22628">
    <property type="entry name" value="zf-CCCH_10"/>
    <property type="match status" value="1"/>
</dbReference>
<comment type="similarity">
    <text evidence="5">Belongs to the muscleblind family.</text>
</comment>
<dbReference type="InterPro" id="IPR000571">
    <property type="entry name" value="Znf_CCCH"/>
</dbReference>
<dbReference type="Gene3D" id="3.30.1370.210">
    <property type="match status" value="1"/>
</dbReference>
<dbReference type="GO" id="GO:0043484">
    <property type="term" value="P:regulation of RNA splicing"/>
    <property type="evidence" value="ECO:0007669"/>
    <property type="project" value="TreeGrafter"/>
</dbReference>
<keyword evidence="4" id="KW-0862">Zinc</keyword>
<evidence type="ECO:0000256" key="5">
    <source>
        <dbReference type="ARBA" id="ARBA00038226"/>
    </source>
</evidence>
<keyword evidence="3" id="KW-0863">Zinc-finger</keyword>